<organism evidence="1">
    <name type="scientific">Nothobranchius korthausae</name>
    <dbReference type="NCBI Taxonomy" id="1143690"/>
    <lineage>
        <taxon>Eukaryota</taxon>
        <taxon>Metazoa</taxon>
        <taxon>Chordata</taxon>
        <taxon>Craniata</taxon>
        <taxon>Vertebrata</taxon>
        <taxon>Euteleostomi</taxon>
        <taxon>Actinopterygii</taxon>
        <taxon>Neopterygii</taxon>
        <taxon>Teleostei</taxon>
        <taxon>Neoteleostei</taxon>
        <taxon>Acanthomorphata</taxon>
        <taxon>Ovalentaria</taxon>
        <taxon>Atherinomorphae</taxon>
        <taxon>Cyprinodontiformes</taxon>
        <taxon>Nothobranchiidae</taxon>
        <taxon>Nothobranchius</taxon>
    </lineage>
</organism>
<name>A0A1A8GSH1_9TELE</name>
<sequence>NQSAKGTSSWPRSQGARSIRTLTGCSHCHTC</sequence>
<evidence type="ECO:0000313" key="1">
    <source>
        <dbReference type="EMBL" id="SBQ74866.1"/>
    </source>
</evidence>
<protein>
    <submittedName>
        <fullName evidence="1">Uncharacterized protein</fullName>
    </submittedName>
</protein>
<gene>
    <name evidence="1" type="primary">Nfu_g_1_007590</name>
</gene>
<accession>A0A1A8GSH1</accession>
<proteinExistence type="predicted"/>
<reference evidence="1" key="2">
    <citation type="submission" date="2016-06" db="EMBL/GenBank/DDBJ databases">
        <title>The genome of a short-lived fish provides insights into sex chromosome evolution and the genetic control of aging.</title>
        <authorList>
            <person name="Reichwald K."/>
            <person name="Felder M."/>
            <person name="Petzold A."/>
            <person name="Koch P."/>
            <person name="Groth M."/>
            <person name="Platzer M."/>
        </authorList>
    </citation>
    <scope>NUCLEOTIDE SEQUENCE</scope>
    <source>
        <tissue evidence="1">Brain</tissue>
    </source>
</reference>
<dbReference type="AlphaFoldDB" id="A0A1A8GSH1"/>
<dbReference type="EMBL" id="HAEC01006728">
    <property type="protein sequence ID" value="SBQ74866.1"/>
    <property type="molecule type" value="Transcribed_RNA"/>
</dbReference>
<feature type="non-terminal residue" evidence="1">
    <location>
        <position position="31"/>
    </location>
</feature>
<feature type="non-terminal residue" evidence="1">
    <location>
        <position position="1"/>
    </location>
</feature>
<reference evidence="1" key="1">
    <citation type="submission" date="2016-05" db="EMBL/GenBank/DDBJ databases">
        <authorList>
            <person name="Lavstsen T."/>
            <person name="Jespersen J.S."/>
        </authorList>
    </citation>
    <scope>NUCLEOTIDE SEQUENCE</scope>
    <source>
        <tissue evidence="1">Brain</tissue>
    </source>
</reference>